<dbReference type="EMBL" id="AGNL01004767">
    <property type="protein sequence ID" value="EJK73158.1"/>
    <property type="molecule type" value="Genomic_DNA"/>
</dbReference>
<keyword evidence="2" id="KW-1185">Reference proteome</keyword>
<organism evidence="1 2">
    <name type="scientific">Thalassiosira oceanica</name>
    <name type="common">Marine diatom</name>
    <dbReference type="NCBI Taxonomy" id="159749"/>
    <lineage>
        <taxon>Eukaryota</taxon>
        <taxon>Sar</taxon>
        <taxon>Stramenopiles</taxon>
        <taxon>Ochrophyta</taxon>
        <taxon>Bacillariophyta</taxon>
        <taxon>Coscinodiscophyceae</taxon>
        <taxon>Thalassiosirophycidae</taxon>
        <taxon>Thalassiosirales</taxon>
        <taxon>Thalassiosiraceae</taxon>
        <taxon>Thalassiosira</taxon>
    </lineage>
</organism>
<reference evidence="1 2" key="1">
    <citation type="journal article" date="2012" name="Genome Biol.">
        <title>Genome and low-iron response of an oceanic diatom adapted to chronic iron limitation.</title>
        <authorList>
            <person name="Lommer M."/>
            <person name="Specht M."/>
            <person name="Roy A.S."/>
            <person name="Kraemer L."/>
            <person name="Andreson R."/>
            <person name="Gutowska M.A."/>
            <person name="Wolf J."/>
            <person name="Bergner S.V."/>
            <person name="Schilhabel M.B."/>
            <person name="Klostermeier U.C."/>
            <person name="Beiko R.G."/>
            <person name="Rosenstiel P."/>
            <person name="Hippler M."/>
            <person name="Laroche J."/>
        </authorList>
    </citation>
    <scope>NUCLEOTIDE SEQUENCE [LARGE SCALE GENOMIC DNA]</scope>
    <source>
        <strain evidence="1 2">CCMP1005</strain>
    </source>
</reference>
<gene>
    <name evidence="1" type="ORF">THAOC_05234</name>
</gene>
<dbReference type="AlphaFoldDB" id="K0T3C7"/>
<proteinExistence type="predicted"/>
<name>K0T3C7_THAOC</name>
<feature type="non-terminal residue" evidence="1">
    <location>
        <position position="1"/>
    </location>
</feature>
<evidence type="ECO:0000313" key="1">
    <source>
        <dbReference type="EMBL" id="EJK73158.1"/>
    </source>
</evidence>
<dbReference type="Proteomes" id="UP000266841">
    <property type="component" value="Unassembled WGS sequence"/>
</dbReference>
<comment type="caution">
    <text evidence="1">The sequence shown here is derived from an EMBL/GenBank/DDBJ whole genome shotgun (WGS) entry which is preliminary data.</text>
</comment>
<evidence type="ECO:0000313" key="2">
    <source>
        <dbReference type="Proteomes" id="UP000266841"/>
    </source>
</evidence>
<accession>K0T3C7</accession>
<protein>
    <submittedName>
        <fullName evidence="1">Uncharacterized protein</fullName>
    </submittedName>
</protein>
<sequence>GPLHVLPGRVRAVVKDVAPRDVEAEEPPLEAGELDVLVVHSRHRVESAGVDDEPGELLHDRTVDPGAEVEVGAPVQRAGAVAGDEGEVLLGRLDEVHGGHVCAFHFGFATKENAEEGRDDPPSVPVVDEYLPRTRGVAAVPVRRGGGREGKHGVDRGELGGLERRRAGAGGGEGTACCCRVRARPLLFPLSFRFGVLGSLPGVVGPFVLRRCPVATAPSTDGLYHSESSVALLPLQSQISATQICKSDRTTILPRGDKILARMGGGRRNYGKNCGPPHCYVLHAV</sequence>